<feature type="region of interest" description="Disordered" evidence="2">
    <location>
        <begin position="472"/>
        <end position="491"/>
    </location>
</feature>
<feature type="compositionally biased region" description="Polar residues" evidence="2">
    <location>
        <begin position="599"/>
        <end position="609"/>
    </location>
</feature>
<keyword evidence="3" id="KW-0812">Transmembrane</keyword>
<keyword evidence="1" id="KW-1015">Disulfide bond</keyword>
<name>A0AAW1RN35_9CHLO</name>
<feature type="compositionally biased region" description="Basic and acidic residues" evidence="2">
    <location>
        <begin position="426"/>
        <end position="436"/>
    </location>
</feature>
<accession>A0AAW1RN35</accession>
<feature type="region of interest" description="Disordered" evidence="2">
    <location>
        <begin position="1107"/>
        <end position="1164"/>
    </location>
</feature>
<sequence>VLKGVEPNEHGTWQYGRNGWCDGQQVEPTVFDVTEEMAPAGSLNHVSYQGLFQGKDPDPQQPPGYIMMQSSIILCPSEAQLPGRVSASAPLRTQHLKTKLSKTGDQTLCLFTQRDRDVQMSSSGYSSEQQGYAQPKSPIGVTRAGRLDDDQNPFGSAQPVTQATAYPSYQSTTQSNLGADPFNSGYAPMREGLGSGMAPPTPSPQVPSQRTAGIYESVRHDNASTPSGFGSQGTYTSQAIQQAAGEEDRLQRDYPGSRSSRSSTQGGYEGRARSPAPDYRSYEREAEQQIARSPRYATPPRSPRAGGIGDYGLVPRSPTPQGFSSGTRSPQAGGFGDHSSGSQGSAPRSPRAGGISDYSTLSQGSALRSPRTSDMGGDFGIQSGSRSPQVGGFGDYGSAGIPRSPRAGGAGDYGGRSRSPAPDQLRSYERAAEEQIARSPRYATPPRGRMGDQSPPIQASAYQASSQDVTPLLGSTNKELSAPVKTSAGVGGTKDFGAALEPLATSGTGQQGLTGSSGRGVVGTAQEYGQGAAQRVADAARSTTDTAKEYMGYGQPGRQGTSASGQGSAKSYSSLETGPDYTGSQYASEASRTAADAGNATQASAQGTAQEIKELLGSGTTGPSSGSGAGGATSYGGGPDRTYGQAAYDTVSKAGDYAYGAAASTGQTVKDYMGGSTGTAPSGRAPSGYSSGQTYGHDRTYTQAAADAASNAAQATKNAAVSAGQTVKDYTVGSTGTASSGRAPSGYSSGQTYGDERTYTQAASDAVSTGAQSTRNAAGYGGQTVKDYTVGSTATASSGRTPSGYSSGQTYGDERTYTQAAADAASTAAQATKNAAASAADTVKGYTGLGQTATPPGTGTGAYSGSTRGNSSTPSGYTSSQAPGDGRTYTQAATDYASQTAQATKNAAGSAADTVKEYTGLGTGGTSQSGTGGYHSSTETFGQGDRTYGQAAEEETGKTSEYLAQQAGYGTRTGTSTVPGTHSSRDDRSYTGAASDYANQTAQATKNAAGSAVETGKDVTGAGQGSSSSPSTMPDNFGERAYGRDAEDMTAATMRTATPSTGTYGQASNERTYTQALADAAAKAAHAATNAAATAVETVKEYTGVAAEHAQDTTPMGDRSRRQAASDYTPSAKQSTMDTLESGKQAMGGSSTTGTSSSYGTGYGATTNPADRTYGQAASDTAAQAGQYAKNTVESGAAKDKLSGTSGTSTGSSYGTGYGTSGTSSDRTYGQAAHDTAADAGQYTSDTIEAAKQKLAGSTSTGPSQGSSYSTGYGSGTATSSADRTYGQAAQDTASQAGQYARETLESGKQAVGGSTGSKYGTGYGSSTSSQGRTFGQAAEEETGKTSEFLGQQAGGTKDELAETAEQAKRGLTTSGNPYTEMGKTSDTQSPSDKAAHSFEHNRNAVAAAMDSVSESTGFNAKSSGYGSTQPGSGTTDGGYGATGQRSYGQAASDTAAQAGQHASDAAETGRQQVMATGRNVKESMTGSGTSSGPTITDQVTGAAQQVAGTASGYATAAADAARDYARSAADAVTRQMGSSTSAGPTVGDRAGAYASSAQDRASRAGQATQDSLNRNAPQTNQGYVAQAADTVKGYAQAATDKVQQMTQGSTTHTGSAATAVPSTVERVVGMGQQAYHAVADKATEVGVGAQQQLAHAAQGDGVGARVAGGALGGIQATSNVASQAVNAADRQLAAAGADETTRARLARIGIAGILIFPVLGFNLLYTFGAMIVITFVSLVSRIFEGPSTTASSTTTAGQGTYGWVWLL</sequence>
<feature type="compositionally biased region" description="Gly residues" evidence="2">
    <location>
        <begin position="922"/>
        <end position="933"/>
    </location>
</feature>
<feature type="compositionally biased region" description="Polar residues" evidence="2">
    <location>
        <begin position="1025"/>
        <end position="1034"/>
    </location>
</feature>
<dbReference type="PANTHER" id="PTHR39319">
    <property type="entry name" value="SI:DKEY-256H2.1"/>
    <property type="match status" value="1"/>
</dbReference>
<feature type="region of interest" description="Disordered" evidence="2">
    <location>
        <begin position="1416"/>
        <end position="1470"/>
    </location>
</feature>
<protein>
    <recommendedName>
        <fullName evidence="4">Peptide-N-glycosidase F C-terminal domain-containing protein</fullName>
    </recommendedName>
</protein>
<feature type="region of interest" description="Disordered" evidence="2">
    <location>
        <begin position="119"/>
        <end position="467"/>
    </location>
</feature>
<feature type="compositionally biased region" description="Polar residues" evidence="2">
    <location>
        <begin position="733"/>
        <end position="752"/>
    </location>
</feature>
<feature type="region of interest" description="Disordered" evidence="2">
    <location>
        <begin position="1535"/>
        <end position="1581"/>
    </location>
</feature>
<feature type="compositionally biased region" description="Polar residues" evidence="2">
    <location>
        <begin position="153"/>
        <end position="177"/>
    </location>
</feature>
<feature type="compositionally biased region" description="Low complexity" evidence="2">
    <location>
        <begin position="1256"/>
        <end position="1282"/>
    </location>
</feature>
<evidence type="ECO:0000256" key="1">
    <source>
        <dbReference type="ARBA" id="ARBA00023157"/>
    </source>
</evidence>
<feature type="compositionally biased region" description="Polar residues" evidence="2">
    <location>
        <begin position="793"/>
        <end position="810"/>
    </location>
</feature>
<keyword evidence="3" id="KW-0472">Membrane</keyword>
<keyword evidence="6" id="KW-1185">Reference proteome</keyword>
<evidence type="ECO:0000256" key="2">
    <source>
        <dbReference type="SAM" id="MobiDB-lite"/>
    </source>
</evidence>
<feature type="compositionally biased region" description="Basic and acidic residues" evidence="2">
    <location>
        <begin position="1357"/>
        <end position="1369"/>
    </location>
</feature>
<feature type="compositionally biased region" description="Polar residues" evidence="2">
    <location>
        <begin position="1372"/>
        <end position="1392"/>
    </location>
</feature>
<feature type="compositionally biased region" description="Low complexity" evidence="2">
    <location>
        <begin position="1148"/>
        <end position="1164"/>
    </location>
</feature>
<feature type="region of interest" description="Disordered" evidence="2">
    <location>
        <begin position="1254"/>
        <end position="1397"/>
    </location>
</feature>
<feature type="region of interest" description="Disordered" evidence="2">
    <location>
        <begin position="922"/>
        <end position="1040"/>
    </location>
</feature>
<dbReference type="InterPro" id="IPR014784">
    <property type="entry name" value="Cu2_ascorb_mOase-like_C"/>
</dbReference>
<feature type="region of interest" description="Disordered" evidence="2">
    <location>
        <begin position="1195"/>
        <end position="1233"/>
    </location>
</feature>
<proteinExistence type="predicted"/>
<feature type="compositionally biased region" description="Polar residues" evidence="2">
    <location>
        <begin position="455"/>
        <end position="467"/>
    </location>
</feature>
<feature type="compositionally biased region" description="Polar residues" evidence="2">
    <location>
        <begin position="558"/>
        <end position="591"/>
    </location>
</feature>
<feature type="compositionally biased region" description="Polar residues" evidence="2">
    <location>
        <begin position="759"/>
        <end position="776"/>
    </location>
</feature>
<feature type="compositionally biased region" description="Gly residues" evidence="2">
    <location>
        <begin position="1314"/>
        <end position="1324"/>
    </location>
</feature>
<feature type="compositionally biased region" description="Polar residues" evidence="2">
    <location>
        <begin position="223"/>
        <end position="241"/>
    </location>
</feature>
<keyword evidence="3" id="KW-1133">Transmembrane helix</keyword>
<reference evidence="5 6" key="1">
    <citation type="journal article" date="2024" name="Nat. Commun.">
        <title>Phylogenomics reveals the evolutionary origins of lichenization in chlorophyte algae.</title>
        <authorList>
            <person name="Puginier C."/>
            <person name="Libourel C."/>
            <person name="Otte J."/>
            <person name="Skaloud P."/>
            <person name="Haon M."/>
            <person name="Grisel S."/>
            <person name="Petersen M."/>
            <person name="Berrin J.G."/>
            <person name="Delaux P.M."/>
            <person name="Dal Grande F."/>
            <person name="Keller J."/>
        </authorList>
    </citation>
    <scope>NUCLEOTIDE SEQUENCE [LARGE SCALE GENOMIC DNA]</scope>
    <source>
        <strain evidence="5 6">SAG 2523</strain>
    </source>
</reference>
<dbReference type="InterPro" id="IPR008977">
    <property type="entry name" value="PHM/PNGase_F_dom_sf"/>
</dbReference>
<feature type="compositionally biased region" description="Polar residues" evidence="2">
    <location>
        <begin position="868"/>
        <end position="888"/>
    </location>
</feature>
<dbReference type="Gene3D" id="2.60.120.230">
    <property type="match status" value="1"/>
</dbReference>
<feature type="region of interest" description="Disordered" evidence="2">
    <location>
        <begin position="733"/>
        <end position="785"/>
    </location>
</feature>
<feature type="non-terminal residue" evidence="5">
    <location>
        <position position="1"/>
    </location>
</feature>
<dbReference type="Pfam" id="PF09113">
    <property type="entry name" value="N-glycanase_C"/>
    <property type="match status" value="1"/>
</dbReference>
<dbReference type="InterPro" id="IPR015197">
    <property type="entry name" value="PngaseF_C"/>
</dbReference>
<dbReference type="InterPro" id="IPR053251">
    <property type="entry name" value="N-glycanase"/>
</dbReference>
<evidence type="ECO:0000256" key="3">
    <source>
        <dbReference type="SAM" id="Phobius"/>
    </source>
</evidence>
<dbReference type="GO" id="GO:0016715">
    <property type="term" value="F:oxidoreductase activity, acting on paired donors, with incorporation or reduction of molecular oxygen, reduced ascorbate as one donor, and incorporation of one atom of oxygen"/>
    <property type="evidence" value="ECO:0007669"/>
    <property type="project" value="InterPro"/>
</dbReference>
<evidence type="ECO:0000313" key="5">
    <source>
        <dbReference type="EMBL" id="KAK9834955.1"/>
    </source>
</evidence>
<feature type="compositionally biased region" description="Low complexity" evidence="2">
    <location>
        <begin position="1456"/>
        <end position="1467"/>
    </location>
</feature>
<feature type="region of interest" description="Disordered" evidence="2">
    <location>
        <begin position="549"/>
        <end position="637"/>
    </location>
</feature>
<feature type="compositionally biased region" description="Low complexity" evidence="2">
    <location>
        <begin position="1203"/>
        <end position="1213"/>
    </location>
</feature>
<feature type="region of interest" description="Disordered" evidence="2">
    <location>
        <begin position="793"/>
        <end position="812"/>
    </location>
</feature>
<dbReference type="SUPFAM" id="SSF49742">
    <property type="entry name" value="PHM/PNGase F"/>
    <property type="match status" value="1"/>
</dbReference>
<feature type="compositionally biased region" description="Polar residues" evidence="2">
    <location>
        <begin position="1556"/>
        <end position="1581"/>
    </location>
</feature>
<feature type="compositionally biased region" description="Polar residues" evidence="2">
    <location>
        <begin position="1126"/>
        <end position="1139"/>
    </location>
</feature>
<feature type="domain" description="Peptide-N-glycosidase F C-terminal" evidence="4">
    <location>
        <begin position="5"/>
        <end position="71"/>
    </location>
</feature>
<dbReference type="EMBL" id="JALJOV010002085">
    <property type="protein sequence ID" value="KAK9834955.1"/>
    <property type="molecule type" value="Genomic_DNA"/>
</dbReference>
<dbReference type="Proteomes" id="UP001485043">
    <property type="component" value="Unassembled WGS sequence"/>
</dbReference>
<feature type="compositionally biased region" description="Polar residues" evidence="2">
    <location>
        <begin position="319"/>
        <end position="330"/>
    </location>
</feature>
<feature type="compositionally biased region" description="Polar residues" evidence="2">
    <location>
        <begin position="972"/>
        <end position="982"/>
    </location>
</feature>
<feature type="region of interest" description="Disordered" evidence="2">
    <location>
        <begin position="847"/>
        <end position="888"/>
    </location>
</feature>
<organism evidence="5 6">
    <name type="scientific">Apatococcus fuscideae</name>
    <dbReference type="NCBI Taxonomy" id="2026836"/>
    <lineage>
        <taxon>Eukaryota</taxon>
        <taxon>Viridiplantae</taxon>
        <taxon>Chlorophyta</taxon>
        <taxon>core chlorophytes</taxon>
        <taxon>Trebouxiophyceae</taxon>
        <taxon>Chlorellales</taxon>
        <taxon>Chlorellaceae</taxon>
        <taxon>Apatococcus</taxon>
    </lineage>
</organism>
<feature type="region of interest" description="Disordered" evidence="2">
    <location>
        <begin position="668"/>
        <end position="696"/>
    </location>
</feature>
<comment type="caution">
    <text evidence="5">The sequence shown here is derived from an EMBL/GenBank/DDBJ whole genome shotgun (WGS) entry which is preliminary data.</text>
</comment>
<dbReference type="PANTHER" id="PTHR39319:SF1">
    <property type="entry name" value="SI:DKEY-256H2.1"/>
    <property type="match status" value="1"/>
</dbReference>
<gene>
    <name evidence="5" type="ORF">WJX84_012406</name>
</gene>
<feature type="compositionally biased region" description="Polar residues" evidence="2">
    <location>
        <begin position="1288"/>
        <end position="1298"/>
    </location>
</feature>
<evidence type="ECO:0000259" key="4">
    <source>
        <dbReference type="Pfam" id="PF09113"/>
    </source>
</evidence>
<feature type="compositionally biased region" description="Polar residues" evidence="2">
    <location>
        <begin position="1416"/>
        <end position="1434"/>
    </location>
</feature>
<feature type="compositionally biased region" description="Gly residues" evidence="2">
    <location>
        <begin position="625"/>
        <end position="637"/>
    </location>
</feature>
<feature type="compositionally biased region" description="Low complexity" evidence="2">
    <location>
        <begin position="849"/>
        <end position="867"/>
    </location>
</feature>
<feature type="transmembrane region" description="Helical" evidence="3">
    <location>
        <begin position="1711"/>
        <end position="1740"/>
    </location>
</feature>
<evidence type="ECO:0000313" key="6">
    <source>
        <dbReference type="Proteomes" id="UP001485043"/>
    </source>
</evidence>
<feature type="compositionally biased region" description="Polar residues" evidence="2">
    <location>
        <begin position="1444"/>
        <end position="1455"/>
    </location>
</feature>
<feature type="compositionally biased region" description="Polar residues" evidence="2">
    <location>
        <begin position="357"/>
        <end position="372"/>
    </location>
</feature>
<feature type="compositionally biased region" description="Low complexity" evidence="2">
    <location>
        <begin position="121"/>
        <end position="132"/>
    </location>
</feature>
<feature type="compositionally biased region" description="Low complexity" evidence="2">
    <location>
        <begin position="998"/>
        <end position="1009"/>
    </location>
</feature>